<dbReference type="AlphaFoldDB" id="A0A4C1TT22"/>
<reference evidence="1 2" key="1">
    <citation type="journal article" date="2019" name="Commun. Biol.">
        <title>The bagworm genome reveals a unique fibroin gene that provides high tensile strength.</title>
        <authorList>
            <person name="Kono N."/>
            <person name="Nakamura H."/>
            <person name="Ohtoshi R."/>
            <person name="Tomita M."/>
            <person name="Numata K."/>
            <person name="Arakawa K."/>
        </authorList>
    </citation>
    <scope>NUCLEOTIDE SEQUENCE [LARGE SCALE GENOMIC DNA]</scope>
</reference>
<organism evidence="1 2">
    <name type="scientific">Eumeta variegata</name>
    <name type="common">Bagworm moth</name>
    <name type="synonym">Eumeta japonica</name>
    <dbReference type="NCBI Taxonomy" id="151549"/>
    <lineage>
        <taxon>Eukaryota</taxon>
        <taxon>Metazoa</taxon>
        <taxon>Ecdysozoa</taxon>
        <taxon>Arthropoda</taxon>
        <taxon>Hexapoda</taxon>
        <taxon>Insecta</taxon>
        <taxon>Pterygota</taxon>
        <taxon>Neoptera</taxon>
        <taxon>Endopterygota</taxon>
        <taxon>Lepidoptera</taxon>
        <taxon>Glossata</taxon>
        <taxon>Ditrysia</taxon>
        <taxon>Tineoidea</taxon>
        <taxon>Psychidae</taxon>
        <taxon>Oiketicinae</taxon>
        <taxon>Eumeta</taxon>
    </lineage>
</organism>
<comment type="caution">
    <text evidence="1">The sequence shown here is derived from an EMBL/GenBank/DDBJ whole genome shotgun (WGS) entry which is preliminary data.</text>
</comment>
<sequence>MDHAVVLTVLRSRIARGALSPLTGTCVRPPRRLARTTLIVARSGEGVRATQLGRIFSRLRRGAFVNIGRAAIHRRLQSVNAEVCHRTAGW</sequence>
<proteinExistence type="predicted"/>
<gene>
    <name evidence="1" type="ORF">EVAR_17272_1</name>
</gene>
<dbReference type="Proteomes" id="UP000299102">
    <property type="component" value="Unassembled WGS sequence"/>
</dbReference>
<name>A0A4C1TT22_EUMVA</name>
<dbReference type="EMBL" id="BGZK01000085">
    <property type="protein sequence ID" value="GBP17147.1"/>
    <property type="molecule type" value="Genomic_DNA"/>
</dbReference>
<keyword evidence="2" id="KW-1185">Reference proteome</keyword>
<evidence type="ECO:0000313" key="1">
    <source>
        <dbReference type="EMBL" id="GBP17147.1"/>
    </source>
</evidence>
<evidence type="ECO:0000313" key="2">
    <source>
        <dbReference type="Proteomes" id="UP000299102"/>
    </source>
</evidence>
<accession>A0A4C1TT22</accession>
<protein>
    <submittedName>
        <fullName evidence="1">Uncharacterized protein</fullName>
    </submittedName>
</protein>